<comment type="caution">
    <text evidence="2">The sequence shown here is derived from an EMBL/GenBank/DDBJ whole genome shotgun (WGS) entry which is preliminary data.</text>
</comment>
<reference evidence="2" key="2">
    <citation type="journal article" date="2020" name="Nat. Commun.">
        <title>Large-scale genome sequencing of mycorrhizal fungi provides insights into the early evolution of symbiotic traits.</title>
        <authorList>
            <person name="Miyauchi S."/>
            <person name="Kiss E."/>
            <person name="Kuo A."/>
            <person name="Drula E."/>
            <person name="Kohler A."/>
            <person name="Sanchez-Garcia M."/>
            <person name="Morin E."/>
            <person name="Andreopoulos B."/>
            <person name="Barry K.W."/>
            <person name="Bonito G."/>
            <person name="Buee M."/>
            <person name="Carver A."/>
            <person name="Chen C."/>
            <person name="Cichocki N."/>
            <person name="Clum A."/>
            <person name="Culley D."/>
            <person name="Crous P.W."/>
            <person name="Fauchery L."/>
            <person name="Girlanda M."/>
            <person name="Hayes R.D."/>
            <person name="Keri Z."/>
            <person name="LaButti K."/>
            <person name="Lipzen A."/>
            <person name="Lombard V."/>
            <person name="Magnuson J."/>
            <person name="Maillard F."/>
            <person name="Murat C."/>
            <person name="Nolan M."/>
            <person name="Ohm R.A."/>
            <person name="Pangilinan J."/>
            <person name="Pereira M.F."/>
            <person name="Perotto S."/>
            <person name="Peter M."/>
            <person name="Pfister S."/>
            <person name="Riley R."/>
            <person name="Sitrit Y."/>
            <person name="Stielow J.B."/>
            <person name="Szollosi G."/>
            <person name="Zifcakova L."/>
            <person name="Stursova M."/>
            <person name="Spatafora J.W."/>
            <person name="Tedersoo L."/>
            <person name="Vaario L.M."/>
            <person name="Yamada A."/>
            <person name="Yan M."/>
            <person name="Wang P."/>
            <person name="Xu J."/>
            <person name="Bruns T."/>
            <person name="Baldrian P."/>
            <person name="Vilgalys R."/>
            <person name="Dunand C."/>
            <person name="Henrissat B."/>
            <person name="Grigoriev I.V."/>
            <person name="Hibbett D."/>
            <person name="Nagy L.G."/>
            <person name="Martin F.M."/>
        </authorList>
    </citation>
    <scope>NUCLEOTIDE SEQUENCE</scope>
    <source>
        <strain evidence="2">BED1</strain>
    </source>
</reference>
<evidence type="ECO:0000256" key="1">
    <source>
        <dbReference type="SAM" id="Phobius"/>
    </source>
</evidence>
<accession>A0AAD4BHH2</accession>
<reference evidence="2" key="1">
    <citation type="submission" date="2019-10" db="EMBL/GenBank/DDBJ databases">
        <authorList>
            <consortium name="DOE Joint Genome Institute"/>
            <person name="Kuo A."/>
            <person name="Miyauchi S."/>
            <person name="Kiss E."/>
            <person name="Drula E."/>
            <person name="Kohler A."/>
            <person name="Sanchez-Garcia M."/>
            <person name="Andreopoulos B."/>
            <person name="Barry K.W."/>
            <person name="Bonito G."/>
            <person name="Buee M."/>
            <person name="Carver A."/>
            <person name="Chen C."/>
            <person name="Cichocki N."/>
            <person name="Clum A."/>
            <person name="Culley D."/>
            <person name="Crous P.W."/>
            <person name="Fauchery L."/>
            <person name="Girlanda M."/>
            <person name="Hayes R."/>
            <person name="Keri Z."/>
            <person name="LaButti K."/>
            <person name="Lipzen A."/>
            <person name="Lombard V."/>
            <person name="Magnuson J."/>
            <person name="Maillard F."/>
            <person name="Morin E."/>
            <person name="Murat C."/>
            <person name="Nolan M."/>
            <person name="Ohm R."/>
            <person name="Pangilinan J."/>
            <person name="Pereira M."/>
            <person name="Perotto S."/>
            <person name="Peter M."/>
            <person name="Riley R."/>
            <person name="Sitrit Y."/>
            <person name="Stielow B."/>
            <person name="Szollosi G."/>
            <person name="Zifcakova L."/>
            <person name="Stursova M."/>
            <person name="Spatafora J.W."/>
            <person name="Tedersoo L."/>
            <person name="Vaario L.-M."/>
            <person name="Yamada A."/>
            <person name="Yan M."/>
            <person name="Wang P."/>
            <person name="Xu J."/>
            <person name="Bruns T."/>
            <person name="Baldrian P."/>
            <person name="Vilgalys R."/>
            <person name="Henrissat B."/>
            <person name="Grigoriev I.V."/>
            <person name="Hibbett D."/>
            <person name="Nagy L.G."/>
            <person name="Martin F.M."/>
        </authorList>
    </citation>
    <scope>NUCLEOTIDE SEQUENCE</scope>
    <source>
        <strain evidence="2">BED1</strain>
    </source>
</reference>
<evidence type="ECO:0000313" key="3">
    <source>
        <dbReference type="Proteomes" id="UP001194468"/>
    </source>
</evidence>
<feature type="transmembrane region" description="Helical" evidence="1">
    <location>
        <begin position="21"/>
        <end position="42"/>
    </location>
</feature>
<dbReference type="EMBL" id="WHUW01000067">
    <property type="protein sequence ID" value="KAF8429429.1"/>
    <property type="molecule type" value="Genomic_DNA"/>
</dbReference>
<evidence type="ECO:0000313" key="2">
    <source>
        <dbReference type="EMBL" id="KAF8429429.1"/>
    </source>
</evidence>
<organism evidence="2 3">
    <name type="scientific">Boletus edulis BED1</name>
    <dbReference type="NCBI Taxonomy" id="1328754"/>
    <lineage>
        <taxon>Eukaryota</taxon>
        <taxon>Fungi</taxon>
        <taxon>Dikarya</taxon>
        <taxon>Basidiomycota</taxon>
        <taxon>Agaricomycotina</taxon>
        <taxon>Agaricomycetes</taxon>
        <taxon>Agaricomycetidae</taxon>
        <taxon>Boletales</taxon>
        <taxon>Boletineae</taxon>
        <taxon>Boletaceae</taxon>
        <taxon>Boletoideae</taxon>
        <taxon>Boletus</taxon>
    </lineage>
</organism>
<sequence length="89" mass="10069">MHALSRFPLIAFQLRPYARGFPCLMGLSPFVLFLSTFFVPALPPSQRPRGSVFFGLWLIIRGHKVGPCIWYISNISLFTLATEEVPPMT</sequence>
<gene>
    <name evidence="2" type="ORF">L210DRAFT_3563340</name>
</gene>
<protein>
    <submittedName>
        <fullName evidence="2">Uncharacterized protein</fullName>
    </submittedName>
</protein>
<keyword evidence="1" id="KW-0472">Membrane</keyword>
<keyword evidence="3" id="KW-1185">Reference proteome</keyword>
<dbReference type="AlphaFoldDB" id="A0AAD4BHH2"/>
<proteinExistence type="predicted"/>
<name>A0AAD4BHH2_BOLED</name>
<keyword evidence="1" id="KW-0812">Transmembrane</keyword>
<keyword evidence="1" id="KW-1133">Transmembrane helix</keyword>
<dbReference type="Proteomes" id="UP001194468">
    <property type="component" value="Unassembled WGS sequence"/>
</dbReference>